<comment type="caution">
    <text evidence="1">The sequence shown here is derived from an EMBL/GenBank/DDBJ whole genome shotgun (WGS) entry which is preliminary data.</text>
</comment>
<gene>
    <name evidence="1" type="ORF">GCM10008938_29240</name>
</gene>
<dbReference type="Proteomes" id="UP000632222">
    <property type="component" value="Unassembled WGS sequence"/>
</dbReference>
<evidence type="ECO:0000313" key="2">
    <source>
        <dbReference type="Proteomes" id="UP000632222"/>
    </source>
</evidence>
<evidence type="ECO:0000313" key="1">
    <source>
        <dbReference type="EMBL" id="GGJ41329.1"/>
    </source>
</evidence>
<protein>
    <recommendedName>
        <fullName evidence="3">Transcriptional regulator</fullName>
    </recommendedName>
</protein>
<name>A0ABQ2D1D0_9DEIO</name>
<evidence type="ECO:0008006" key="3">
    <source>
        <dbReference type="Google" id="ProtNLM"/>
    </source>
</evidence>
<proteinExistence type="predicted"/>
<sequence length="106" mass="11767">MNKGVEMEAPETTGFIEVIFPSVPGFGIDERDEIEDTLQEMLENRELGDVSGSGAGMGVMILDIDVFDARNLEETVQVIMEVLKNHSCPSGTRVQINQPYQKTHQL</sequence>
<reference evidence="2" key="1">
    <citation type="journal article" date="2019" name="Int. J. Syst. Evol. Microbiol.">
        <title>The Global Catalogue of Microorganisms (GCM) 10K type strain sequencing project: providing services to taxonomists for standard genome sequencing and annotation.</title>
        <authorList>
            <consortium name="The Broad Institute Genomics Platform"/>
            <consortium name="The Broad Institute Genome Sequencing Center for Infectious Disease"/>
            <person name="Wu L."/>
            <person name="Ma J."/>
        </authorList>
    </citation>
    <scope>NUCLEOTIDE SEQUENCE [LARGE SCALE GENOMIC DNA]</scope>
    <source>
        <strain evidence="2">JCM 14370</strain>
    </source>
</reference>
<keyword evidence="2" id="KW-1185">Reference proteome</keyword>
<accession>A0ABQ2D1D0</accession>
<organism evidence="1 2">
    <name type="scientific">Deinococcus roseus</name>
    <dbReference type="NCBI Taxonomy" id="392414"/>
    <lineage>
        <taxon>Bacteria</taxon>
        <taxon>Thermotogati</taxon>
        <taxon>Deinococcota</taxon>
        <taxon>Deinococci</taxon>
        <taxon>Deinococcales</taxon>
        <taxon>Deinococcaceae</taxon>
        <taxon>Deinococcus</taxon>
    </lineage>
</organism>
<dbReference type="EMBL" id="BMOD01000011">
    <property type="protein sequence ID" value="GGJ41329.1"/>
    <property type="molecule type" value="Genomic_DNA"/>
</dbReference>